<dbReference type="PANTHER" id="PTHR12172">
    <property type="entry name" value="CELL CYCLE CHECKPOINT PROTEIN RAD17"/>
    <property type="match status" value="1"/>
</dbReference>
<evidence type="ECO:0000256" key="2">
    <source>
        <dbReference type="ARBA" id="ARBA00006168"/>
    </source>
</evidence>
<dbReference type="GO" id="GO:0005634">
    <property type="term" value="C:nucleus"/>
    <property type="evidence" value="ECO:0007669"/>
    <property type="project" value="UniProtKB-SubCell"/>
</dbReference>
<dbReference type="GO" id="GO:0006281">
    <property type="term" value="P:DNA repair"/>
    <property type="evidence" value="ECO:0007669"/>
    <property type="project" value="InterPro"/>
</dbReference>
<dbReference type="EMBL" id="BJWL01000021">
    <property type="protein sequence ID" value="GFZ09673.1"/>
    <property type="molecule type" value="Genomic_DNA"/>
</dbReference>
<dbReference type="FunFam" id="1.10.8.60:FF:000116">
    <property type="entry name" value="p-loop containing nucleoside triphosphate hydrolase superfamily protein"/>
    <property type="match status" value="1"/>
</dbReference>
<dbReference type="GO" id="GO:0000077">
    <property type="term" value="P:DNA damage checkpoint signaling"/>
    <property type="evidence" value="ECO:0007669"/>
    <property type="project" value="TreeGrafter"/>
</dbReference>
<evidence type="ECO:0000313" key="8">
    <source>
        <dbReference type="EMBL" id="GFZ09673.1"/>
    </source>
</evidence>
<comment type="similarity">
    <text evidence="2">Belongs to the rad17/RAD24 family.</text>
</comment>
<sequence length="965" mass="108565">MPLAEAEEQARPNYSKVCGNEESVSFLSKWLHLWHQRDFRTSNDLTVDKKFIVQDDHYTCSESDCDSNNRDQENSLKNVLLVTGPVGSGKSAAIYACAKEQGFHVIEVNASDWRTRTLVMQRFEGGVESHCVQRTLRTPVGSEDKCIQKSFPFTSNTTAVQGSDCEVIELIPLSDGEDSQNTTGTPGKFICKDNRTATDQSASKPLILFEDVDAILSEDHGLIATIQKLAETAKHPIILTSNSHNPFLPNSFDRLELCFTKPSLKELRCRAYMVCAAEKVKIQPCFVERFIGCCEGDIRKTIMHLQFWCQGQRHRKDNKEQRKFGPLLFDLDAGHQILPKIIPWSYPSQLSELVDEKITKSLLIMEEFSKLMEVVEEGELNKNEMQNLSKRCKSKTDVVTEKKEAILRRHFPVQDGNEFPTQVNTACEYSNSSGSPVAFTRRNCQRKLDTLLSSNSGNDDLNDRFPVFGDIDFDDTNSGMFFEVDSKSPSYCLETGMCFGPVPEPLLYPRVEKLEESFNPLSEFFLNSEGEKLLENSSFCSESALYSHINVTQKSVDLSCVPESSFVPETQINDGTLMFCRTVSSYHVDGMVEAISTSNDLIQNVQPVETHNHDQYVSGVRKNPEMTEHFDTNTESAHGEEVGDSHTEHVEAVPRGYQVMDECSRMDCSRGAKSENKPESSMFLDSIQETWRRIRGCHTDLRQYVTREQKDASQVLKLAYGMSNLISEADILLGDCHPLICASLLSILDSPSRDDSLEPSMVPFEKSHSFSWFDDQVCMTSIITQHGICFYAKEIAVVGSNFASVNRVDLISEMLASSTNTMAMGKFVSQDMRIESSEMGPLKSVSSVKSELGSRLCSVVQSIVPLKSYLSMKGDAFYEYLSSLGQISRSEASRLSENIDKTKQKRVRVARNYLSTGGLMLSPDDFSLLGQYNCYGKPRKKEVDSSRYIDTNVRYGIICFPHCKF</sequence>
<evidence type="ECO:0000256" key="5">
    <source>
        <dbReference type="ARBA" id="ARBA00022840"/>
    </source>
</evidence>
<keyword evidence="4" id="KW-0227">DNA damage</keyword>
<dbReference type="GO" id="GO:0033314">
    <property type="term" value="P:mitotic DNA replication checkpoint signaling"/>
    <property type="evidence" value="ECO:0007669"/>
    <property type="project" value="TreeGrafter"/>
</dbReference>
<reference evidence="8 9" key="1">
    <citation type="submission" date="2019-07" db="EMBL/GenBank/DDBJ databases">
        <title>De Novo Assembly of kiwifruit Actinidia rufa.</title>
        <authorList>
            <person name="Sugita-Konishi S."/>
            <person name="Sato K."/>
            <person name="Mori E."/>
            <person name="Abe Y."/>
            <person name="Kisaki G."/>
            <person name="Hamano K."/>
            <person name="Suezawa K."/>
            <person name="Otani M."/>
            <person name="Fukuda T."/>
            <person name="Manabe T."/>
            <person name="Gomi K."/>
            <person name="Tabuchi M."/>
            <person name="Akimitsu K."/>
            <person name="Kataoka I."/>
        </authorList>
    </citation>
    <scope>NUCLEOTIDE SEQUENCE [LARGE SCALE GENOMIC DNA]</scope>
    <source>
        <strain evidence="9">cv. Fuchu</strain>
    </source>
</reference>
<evidence type="ECO:0000256" key="6">
    <source>
        <dbReference type="ARBA" id="ARBA00023242"/>
    </source>
</evidence>
<name>A0A7J0GFS4_9ERIC</name>
<dbReference type="InterPro" id="IPR004582">
    <property type="entry name" value="Checkpoint_prot_Rad17_Rad24"/>
</dbReference>
<dbReference type="OrthoDB" id="9996895at2759"/>
<evidence type="ECO:0000256" key="4">
    <source>
        <dbReference type="ARBA" id="ARBA00022763"/>
    </source>
</evidence>
<keyword evidence="6" id="KW-0539">Nucleus</keyword>
<evidence type="ECO:0000256" key="7">
    <source>
        <dbReference type="ARBA" id="ARBA00023306"/>
    </source>
</evidence>
<keyword evidence="9" id="KW-1185">Reference proteome</keyword>
<dbReference type="Gene3D" id="1.10.8.60">
    <property type="match status" value="1"/>
</dbReference>
<evidence type="ECO:0000256" key="1">
    <source>
        <dbReference type="ARBA" id="ARBA00004123"/>
    </source>
</evidence>
<dbReference type="PANTHER" id="PTHR12172:SF1">
    <property type="entry name" value="P-LOOP CONTAINING NUCLEOSIDE TRIPHOSPHATE HYDROLASES SUPERFAMILY PROTEIN"/>
    <property type="match status" value="1"/>
</dbReference>
<dbReference type="SUPFAM" id="SSF52540">
    <property type="entry name" value="P-loop containing nucleoside triphosphate hydrolases"/>
    <property type="match status" value="1"/>
</dbReference>
<dbReference type="AlphaFoldDB" id="A0A7J0GFS4"/>
<keyword evidence="5" id="KW-0067">ATP-binding</keyword>
<keyword evidence="7" id="KW-0131">Cell cycle</keyword>
<evidence type="ECO:0000313" key="9">
    <source>
        <dbReference type="Proteomes" id="UP000585474"/>
    </source>
</evidence>
<keyword evidence="3" id="KW-0547">Nucleotide-binding</keyword>
<dbReference type="InterPro" id="IPR027417">
    <property type="entry name" value="P-loop_NTPase"/>
</dbReference>
<keyword evidence="8" id="KW-0378">Hydrolase</keyword>
<dbReference type="Gene3D" id="3.40.50.300">
    <property type="entry name" value="P-loop containing nucleotide triphosphate hydrolases"/>
    <property type="match status" value="1"/>
</dbReference>
<dbReference type="GO" id="GO:0016787">
    <property type="term" value="F:hydrolase activity"/>
    <property type="evidence" value="ECO:0007669"/>
    <property type="project" value="UniProtKB-KW"/>
</dbReference>
<dbReference type="Proteomes" id="UP000585474">
    <property type="component" value="Unassembled WGS sequence"/>
</dbReference>
<dbReference type="GO" id="GO:0003682">
    <property type="term" value="F:chromatin binding"/>
    <property type="evidence" value="ECO:0007669"/>
    <property type="project" value="TreeGrafter"/>
</dbReference>
<gene>
    <name evidence="8" type="ORF">Acr_21g0002720</name>
</gene>
<protein>
    <submittedName>
        <fullName evidence="8">P-loop containing nucleoside triphosphate hydrolases superfamily protein</fullName>
    </submittedName>
</protein>
<evidence type="ECO:0000256" key="3">
    <source>
        <dbReference type="ARBA" id="ARBA00022741"/>
    </source>
</evidence>
<comment type="caution">
    <text evidence="8">The sequence shown here is derived from an EMBL/GenBank/DDBJ whole genome shotgun (WGS) entry which is preliminary data.</text>
</comment>
<proteinExistence type="inferred from homology"/>
<dbReference type="GO" id="GO:0005524">
    <property type="term" value="F:ATP binding"/>
    <property type="evidence" value="ECO:0007669"/>
    <property type="project" value="UniProtKB-KW"/>
</dbReference>
<accession>A0A7J0GFS4</accession>
<dbReference type="GO" id="GO:0003689">
    <property type="term" value="F:DNA clamp loader activity"/>
    <property type="evidence" value="ECO:0007669"/>
    <property type="project" value="TreeGrafter"/>
</dbReference>
<comment type="subcellular location">
    <subcellularLocation>
        <location evidence="1">Nucleus</location>
    </subcellularLocation>
</comment>
<organism evidence="8 9">
    <name type="scientific">Actinidia rufa</name>
    <dbReference type="NCBI Taxonomy" id="165716"/>
    <lineage>
        <taxon>Eukaryota</taxon>
        <taxon>Viridiplantae</taxon>
        <taxon>Streptophyta</taxon>
        <taxon>Embryophyta</taxon>
        <taxon>Tracheophyta</taxon>
        <taxon>Spermatophyta</taxon>
        <taxon>Magnoliopsida</taxon>
        <taxon>eudicotyledons</taxon>
        <taxon>Gunneridae</taxon>
        <taxon>Pentapetalae</taxon>
        <taxon>asterids</taxon>
        <taxon>Ericales</taxon>
        <taxon>Actinidiaceae</taxon>
        <taxon>Actinidia</taxon>
    </lineage>
</organism>